<protein>
    <recommendedName>
        <fullName evidence="5">HTH lysR-type domain-containing protein</fullName>
    </recommendedName>
</protein>
<dbReference type="Proteomes" id="UP000048984">
    <property type="component" value="Unassembled WGS sequence"/>
</dbReference>
<evidence type="ECO:0000256" key="2">
    <source>
        <dbReference type="ARBA" id="ARBA00023015"/>
    </source>
</evidence>
<dbReference type="Pfam" id="PF03466">
    <property type="entry name" value="LysR_substrate"/>
    <property type="match status" value="1"/>
</dbReference>
<evidence type="ECO:0000313" key="7">
    <source>
        <dbReference type="Proteomes" id="UP000048984"/>
    </source>
</evidence>
<keyword evidence="7" id="KW-1185">Reference proteome</keyword>
<dbReference type="SUPFAM" id="SSF53850">
    <property type="entry name" value="Periplasmic binding protein-like II"/>
    <property type="match status" value="1"/>
</dbReference>
<dbReference type="InterPro" id="IPR058163">
    <property type="entry name" value="LysR-type_TF_proteobact-type"/>
</dbReference>
<reference evidence="6 7" key="2">
    <citation type="submission" date="2015-10" db="EMBL/GenBank/DDBJ databases">
        <title>Draft Genome Sequence of Prosthecomicrobium hirschii ATCC 27832.</title>
        <authorList>
            <person name="Daniel J."/>
            <person name="Givan S.A."/>
            <person name="Brun Y.V."/>
            <person name="Brown P.J."/>
        </authorList>
    </citation>
    <scope>NUCLEOTIDE SEQUENCE [LARGE SCALE GENOMIC DNA]</scope>
    <source>
        <strain evidence="6 7">16</strain>
    </source>
</reference>
<accession>A0A0P6VTM9</accession>
<organism evidence="6 7">
    <name type="scientific">Prosthecodimorpha hirschii</name>
    <dbReference type="NCBI Taxonomy" id="665126"/>
    <lineage>
        <taxon>Bacteria</taxon>
        <taxon>Pseudomonadati</taxon>
        <taxon>Pseudomonadota</taxon>
        <taxon>Alphaproteobacteria</taxon>
        <taxon>Hyphomicrobiales</taxon>
        <taxon>Ancalomicrobiaceae</taxon>
        <taxon>Prosthecodimorpha</taxon>
    </lineage>
</organism>
<feature type="domain" description="HTH lysR-type" evidence="5">
    <location>
        <begin position="8"/>
        <end position="65"/>
    </location>
</feature>
<dbReference type="GO" id="GO:0006351">
    <property type="term" value="P:DNA-templated transcription"/>
    <property type="evidence" value="ECO:0007669"/>
    <property type="project" value="TreeGrafter"/>
</dbReference>
<evidence type="ECO:0000259" key="5">
    <source>
        <dbReference type="PROSITE" id="PS50931"/>
    </source>
</evidence>
<dbReference type="InterPro" id="IPR036390">
    <property type="entry name" value="WH_DNA-bd_sf"/>
</dbReference>
<gene>
    <name evidence="6" type="ORF">ABB55_22260</name>
</gene>
<proteinExistence type="inferred from homology"/>
<keyword evidence="3" id="KW-0238">DNA-binding</keyword>
<dbReference type="SUPFAM" id="SSF46785">
    <property type="entry name" value="Winged helix' DNA-binding domain"/>
    <property type="match status" value="1"/>
</dbReference>
<dbReference type="PANTHER" id="PTHR30537">
    <property type="entry name" value="HTH-TYPE TRANSCRIPTIONAL REGULATOR"/>
    <property type="match status" value="1"/>
</dbReference>
<dbReference type="InterPro" id="IPR005119">
    <property type="entry name" value="LysR_subst-bd"/>
</dbReference>
<dbReference type="PANTHER" id="PTHR30537:SF74">
    <property type="entry name" value="HTH-TYPE TRANSCRIPTIONAL REGULATOR TRPI"/>
    <property type="match status" value="1"/>
</dbReference>
<reference evidence="6 7" key="1">
    <citation type="submission" date="2015-09" db="EMBL/GenBank/DDBJ databases">
        <authorList>
            <person name="Jackson K.R."/>
            <person name="Lunt B.L."/>
            <person name="Fisher J.N.B."/>
            <person name="Gardner A.V."/>
            <person name="Bailey M.E."/>
            <person name="Deus L.M."/>
            <person name="Earl A.S."/>
            <person name="Gibby P.D."/>
            <person name="Hartmann K.A."/>
            <person name="Liu J.E."/>
            <person name="Manci A.M."/>
            <person name="Nielsen D.A."/>
            <person name="Solomon M.B."/>
            <person name="Breakwell D.P."/>
            <person name="Burnett S.H."/>
            <person name="Grose J.H."/>
        </authorList>
    </citation>
    <scope>NUCLEOTIDE SEQUENCE [LARGE SCALE GENOMIC DNA]</scope>
    <source>
        <strain evidence="6 7">16</strain>
    </source>
</reference>
<sequence length="307" mass="33873">MSDATTWRLLPAMAVFEAAGRLSSFTRAGRELGISQESVSYAIRKLEQEIGRPLFERGHRQVALTPTGRELHDHVGMGLGHVRRAFEALRPARERDGLVTLSCSTAFVRYWLLPRLAEFQADLPAIDLRLQTTDRDLDIAAEGVDLGIRYGSGIFGHYESAVFAPEVIYPVASPRLTEKSGEPMPWSLATLATAPLIHLEEPVRPCSDWFDFARDTGMPPIPRSGLKLNDYSLVLQAALEGQGVALGWHHLVDSLIASGFLVRPVAEDWRTVVDYCVVWSGPLGPAARSVRDWLVARGYARSEAKTG</sequence>
<dbReference type="CDD" id="cd08432">
    <property type="entry name" value="PBP2_GcdR_TrpI_HvrB_AmpR_like"/>
    <property type="match status" value="1"/>
</dbReference>
<evidence type="ECO:0000313" key="6">
    <source>
        <dbReference type="EMBL" id="KPL54612.1"/>
    </source>
</evidence>
<dbReference type="Gene3D" id="3.40.190.10">
    <property type="entry name" value="Periplasmic binding protein-like II"/>
    <property type="match status" value="2"/>
</dbReference>
<dbReference type="Gene3D" id="1.10.10.10">
    <property type="entry name" value="Winged helix-like DNA-binding domain superfamily/Winged helix DNA-binding domain"/>
    <property type="match status" value="1"/>
</dbReference>
<dbReference type="InterPro" id="IPR000847">
    <property type="entry name" value="LysR_HTH_N"/>
</dbReference>
<dbReference type="InterPro" id="IPR036388">
    <property type="entry name" value="WH-like_DNA-bd_sf"/>
</dbReference>
<dbReference type="EMBL" id="LJYW01000001">
    <property type="protein sequence ID" value="KPL54612.1"/>
    <property type="molecule type" value="Genomic_DNA"/>
</dbReference>
<keyword evidence="2" id="KW-0805">Transcription regulation</keyword>
<dbReference type="AlphaFoldDB" id="A0A0P6VTM9"/>
<dbReference type="GO" id="GO:0003700">
    <property type="term" value="F:DNA-binding transcription factor activity"/>
    <property type="evidence" value="ECO:0007669"/>
    <property type="project" value="InterPro"/>
</dbReference>
<keyword evidence="4" id="KW-0804">Transcription</keyword>
<evidence type="ECO:0000256" key="4">
    <source>
        <dbReference type="ARBA" id="ARBA00023163"/>
    </source>
</evidence>
<comment type="caution">
    <text evidence="6">The sequence shown here is derived from an EMBL/GenBank/DDBJ whole genome shotgun (WGS) entry which is preliminary data.</text>
</comment>
<dbReference type="Pfam" id="PF00126">
    <property type="entry name" value="HTH_1"/>
    <property type="match status" value="1"/>
</dbReference>
<dbReference type="PRINTS" id="PR00039">
    <property type="entry name" value="HTHLYSR"/>
</dbReference>
<comment type="similarity">
    <text evidence="1">Belongs to the LysR transcriptional regulatory family.</text>
</comment>
<dbReference type="GO" id="GO:0043565">
    <property type="term" value="F:sequence-specific DNA binding"/>
    <property type="evidence" value="ECO:0007669"/>
    <property type="project" value="TreeGrafter"/>
</dbReference>
<dbReference type="STRING" id="665126.ABB55_22260"/>
<evidence type="ECO:0000256" key="1">
    <source>
        <dbReference type="ARBA" id="ARBA00009437"/>
    </source>
</evidence>
<name>A0A0P6VTM9_9HYPH</name>
<dbReference type="RefSeq" id="WP_054360779.1">
    <property type="nucleotide sequence ID" value="NZ_LJYW01000001.1"/>
</dbReference>
<evidence type="ECO:0000256" key="3">
    <source>
        <dbReference type="ARBA" id="ARBA00023125"/>
    </source>
</evidence>
<dbReference type="PROSITE" id="PS50931">
    <property type="entry name" value="HTH_LYSR"/>
    <property type="match status" value="1"/>
</dbReference>